<organism evidence="1 2">
    <name type="scientific">Kickxella alabastrina</name>
    <dbReference type="NCBI Taxonomy" id="61397"/>
    <lineage>
        <taxon>Eukaryota</taxon>
        <taxon>Fungi</taxon>
        <taxon>Fungi incertae sedis</taxon>
        <taxon>Zoopagomycota</taxon>
        <taxon>Kickxellomycotina</taxon>
        <taxon>Kickxellomycetes</taxon>
        <taxon>Kickxellales</taxon>
        <taxon>Kickxellaceae</taxon>
        <taxon>Kickxella</taxon>
    </lineage>
</organism>
<proteinExistence type="predicted"/>
<reference evidence="1" key="1">
    <citation type="submission" date="2022-07" db="EMBL/GenBank/DDBJ databases">
        <title>Phylogenomic reconstructions and comparative analyses of Kickxellomycotina fungi.</title>
        <authorList>
            <person name="Reynolds N.K."/>
            <person name="Stajich J.E."/>
            <person name="Barry K."/>
            <person name="Grigoriev I.V."/>
            <person name="Crous P."/>
            <person name="Smith M.E."/>
        </authorList>
    </citation>
    <scope>NUCLEOTIDE SEQUENCE</scope>
    <source>
        <strain evidence="1">Benny 63K</strain>
    </source>
</reference>
<keyword evidence="2" id="KW-1185">Reference proteome</keyword>
<dbReference type="Proteomes" id="UP001150581">
    <property type="component" value="Unassembled WGS sequence"/>
</dbReference>
<accession>A0ACC1IKG2</accession>
<keyword evidence="1" id="KW-0808">Transferase</keyword>
<name>A0ACC1IKG2_9FUNG</name>
<evidence type="ECO:0000313" key="2">
    <source>
        <dbReference type="Proteomes" id="UP001150581"/>
    </source>
</evidence>
<comment type="caution">
    <text evidence="1">The sequence shown here is derived from an EMBL/GenBank/DDBJ whole genome shotgun (WGS) entry which is preliminary data.</text>
</comment>
<evidence type="ECO:0000313" key="1">
    <source>
        <dbReference type="EMBL" id="KAJ1896158.1"/>
    </source>
</evidence>
<gene>
    <name evidence="1" type="primary">ppk32_2</name>
    <name evidence="1" type="ORF">LPJ66_004160</name>
</gene>
<protein>
    <submittedName>
        <fullName evidence="1">Protein kinase domain-containing protein ppk32</fullName>
    </submittedName>
</protein>
<dbReference type="EMBL" id="JANBPG010000480">
    <property type="protein sequence ID" value="KAJ1896158.1"/>
    <property type="molecule type" value="Genomic_DNA"/>
</dbReference>
<sequence>MDTYLSKLRDLASSTLQVSKLSQAYTTASTTPHSQAGLWTLQAATRKQTNQPATLWIFSKDFFTQPINRHTLSAQAHTGILARLRQEVSQLARLRHPGIVQVMEPLEETRSHLMFVTERVSTLHALMLQDNLDDVELPRGLLQVCRALGFLHEAGLVHGNLTPECVLVGSQGDWKLAGLGFAHRAATAAQQQHQNQGQGQGQQLVWHQHWPEHTQRELEFAAPEYILAPGTHPTTPSADLFSLGCLIYALHAQGVSPLRPTATALSPESYPAMLAKLTQRLPALLPPALQPATQSLLSPTPATRICLEEFRHTAYFTSTAVATLQYLDALATQPVDQKLTFLRAFPRALPGFSPRTRRRILPLLLAHLNDHPLLPYTLPAVFATAQGLVLPENQKPQDADSEEMAAALDKALEPLYVLPGIPPEAQAVLVENLPLIIRLTQTSSKQHKQQKQQGDSEMHPLLRASLTNQADPVRTALLRTIPQLAPSLPPAHLLALLPPLQLTYTRATMLAQKTQALQCIHLLLPHLPRALIKEKVLPMLLKTKTREPDVVMALVEMYRTLGLNTEYLDTRAVARSVLGEVWALAVETEMDEGQVKALCEVAGLLEERIRKEVRAGSAGRSGVKGSGGLANPLQRMSVDWDHNEEEEDDEIKWPMGFAATSAVGSPQPLTQPLPQPLPQLLQSQPLPQLLQSQPLKPMVLHSTRHTMVSAHKPSGKLGAMKILPQTASSTTNLLKLPPPPPPSSLSSNNKPLVKSVSPAPSTLMAPLSALSFGQTYQSQNQSQNQKQKHKQLLQQQQKHAGGKSSDLGDFDPFA</sequence>
<keyword evidence="1" id="KW-0418">Kinase</keyword>